<dbReference type="InterPro" id="IPR050991">
    <property type="entry name" value="ECM_Regulatory_Proteins"/>
</dbReference>
<dbReference type="InterPro" id="IPR013783">
    <property type="entry name" value="Ig-like_fold"/>
</dbReference>
<gene>
    <name evidence="4" type="ORF">H8Z82_07825</name>
</gene>
<evidence type="ECO:0000313" key="5">
    <source>
        <dbReference type="Proteomes" id="UP000649826"/>
    </source>
</evidence>
<dbReference type="Proteomes" id="UP000649826">
    <property type="component" value="Unassembled WGS sequence"/>
</dbReference>
<sequence>MKRKLFLMTVTAAALVCSASVGTYASDEFAAPSVASAEDFSAPADADTVEFDAPEIADSDFAQDSATADAVTPAAQDVPIDATHFPNEQFRTYLSQPERDLNKDGILQASEIKAIKTVKSDLKGIDMEGFQYLTSVEDLTLSLVYDKSNPSRALDFSSLPELKSLTVSVDNGYDYSSGLSLDLSANNKLDTLSVSCLTGAIKLPSDCNITKYSMLCDYDYDYAARPEHTALINALYGMPRLNTLSITYFKDLEGIDFSRLPELQQLNIQGYASDDGETDSTTISSLDLSKCAKLKILDIRNAYFTKNLGSSLNINGCTSLDTLYIKDSKNLGTDAANPFISLGNTSPSHVDMDPSYVNVEIQHGGYLDLEKAGWDPALITNVEKGVLVGSRLYIDPSEGHSGEAVVSYYMNDQKTVIGQVHVSADNLYSPQAVTGLTITKRTTGSLTCKWNQATDTYDGYALYVQDSNNNNKTIQKIMVKKGTTSVKVTGLKAGRRYHLIIRSYRKTEDGNYYSPYYNSSLSTADSYATPKTPVLKATALSKGRIQLKWTGYPTNYKNGYSRYVIEYKTSAKGAYKRLKLSGDSNGSYTLKSLKKGKTYYFRIRSYVKDTNSYVKAYSSYSKVLKIKAK</sequence>
<evidence type="ECO:0000256" key="2">
    <source>
        <dbReference type="SAM" id="SignalP"/>
    </source>
</evidence>
<dbReference type="Gene3D" id="3.80.10.10">
    <property type="entry name" value="Ribonuclease Inhibitor"/>
    <property type="match status" value="1"/>
</dbReference>
<dbReference type="RefSeq" id="WP_186994806.1">
    <property type="nucleotide sequence ID" value="NZ_JACOQG010000009.1"/>
</dbReference>
<dbReference type="PROSITE" id="PS00018">
    <property type="entry name" value="EF_HAND_1"/>
    <property type="match status" value="1"/>
</dbReference>
<evidence type="ECO:0000259" key="3">
    <source>
        <dbReference type="PROSITE" id="PS50853"/>
    </source>
</evidence>
<protein>
    <submittedName>
        <fullName evidence="4">Fibronectin type III domain-containing protein</fullName>
    </submittedName>
</protein>
<dbReference type="PANTHER" id="PTHR46708:SF2">
    <property type="entry name" value="FIBRONECTIN TYPE-III DOMAIN-CONTAINING PROTEIN"/>
    <property type="match status" value="1"/>
</dbReference>
<keyword evidence="1" id="KW-0677">Repeat</keyword>
<dbReference type="InterPro" id="IPR003961">
    <property type="entry name" value="FN3_dom"/>
</dbReference>
<feature type="domain" description="Fibronectin type-III" evidence="3">
    <location>
        <begin position="530"/>
        <end position="629"/>
    </location>
</feature>
<dbReference type="EMBL" id="JACOQG010000009">
    <property type="protein sequence ID" value="MBC5779568.1"/>
    <property type="molecule type" value="Genomic_DNA"/>
</dbReference>
<dbReference type="SUPFAM" id="SSF52047">
    <property type="entry name" value="RNI-like"/>
    <property type="match status" value="1"/>
</dbReference>
<dbReference type="CDD" id="cd00063">
    <property type="entry name" value="FN3"/>
    <property type="match status" value="2"/>
</dbReference>
<evidence type="ECO:0000313" key="4">
    <source>
        <dbReference type="EMBL" id="MBC5779568.1"/>
    </source>
</evidence>
<proteinExistence type="predicted"/>
<name>A0ABR7IID8_9FIRM</name>
<dbReference type="Pfam" id="PF00041">
    <property type="entry name" value="fn3"/>
    <property type="match status" value="2"/>
</dbReference>
<dbReference type="InterPro" id="IPR018247">
    <property type="entry name" value="EF_Hand_1_Ca_BS"/>
</dbReference>
<dbReference type="InterPro" id="IPR036116">
    <property type="entry name" value="FN3_sf"/>
</dbReference>
<feature type="domain" description="Fibronectin type-III" evidence="3">
    <location>
        <begin position="432"/>
        <end position="526"/>
    </location>
</feature>
<evidence type="ECO:0000256" key="1">
    <source>
        <dbReference type="ARBA" id="ARBA00022737"/>
    </source>
</evidence>
<keyword evidence="5" id="KW-1185">Reference proteome</keyword>
<dbReference type="Gene3D" id="2.60.40.10">
    <property type="entry name" value="Immunoglobulins"/>
    <property type="match status" value="2"/>
</dbReference>
<dbReference type="SUPFAM" id="SSF49265">
    <property type="entry name" value="Fibronectin type III"/>
    <property type="match status" value="1"/>
</dbReference>
<feature type="signal peptide" evidence="2">
    <location>
        <begin position="1"/>
        <end position="25"/>
    </location>
</feature>
<dbReference type="PANTHER" id="PTHR46708">
    <property type="entry name" value="TENASCIN"/>
    <property type="match status" value="1"/>
</dbReference>
<accession>A0ABR7IID8</accession>
<feature type="chain" id="PRO_5047484572" evidence="2">
    <location>
        <begin position="26"/>
        <end position="629"/>
    </location>
</feature>
<dbReference type="SMART" id="SM00060">
    <property type="entry name" value="FN3"/>
    <property type="match status" value="2"/>
</dbReference>
<organism evidence="4 5">
    <name type="scientific">Blautia difficilis</name>
    <dbReference type="NCBI Taxonomy" id="2763027"/>
    <lineage>
        <taxon>Bacteria</taxon>
        <taxon>Bacillati</taxon>
        <taxon>Bacillota</taxon>
        <taxon>Clostridia</taxon>
        <taxon>Lachnospirales</taxon>
        <taxon>Lachnospiraceae</taxon>
        <taxon>Blautia</taxon>
    </lineage>
</organism>
<dbReference type="InterPro" id="IPR032675">
    <property type="entry name" value="LRR_dom_sf"/>
</dbReference>
<comment type="caution">
    <text evidence="4">The sequence shown here is derived from an EMBL/GenBank/DDBJ whole genome shotgun (WGS) entry which is preliminary data.</text>
</comment>
<dbReference type="PROSITE" id="PS50853">
    <property type="entry name" value="FN3"/>
    <property type="match status" value="2"/>
</dbReference>
<reference evidence="4 5" key="1">
    <citation type="submission" date="2020-08" db="EMBL/GenBank/DDBJ databases">
        <title>Genome public.</title>
        <authorList>
            <person name="Liu C."/>
            <person name="Sun Q."/>
        </authorList>
    </citation>
    <scope>NUCLEOTIDE SEQUENCE [LARGE SCALE GENOMIC DNA]</scope>
    <source>
        <strain evidence="4 5">M29</strain>
    </source>
</reference>
<keyword evidence="2" id="KW-0732">Signal</keyword>